<evidence type="ECO:0000256" key="9">
    <source>
        <dbReference type="ARBA" id="ARBA00067758"/>
    </source>
</evidence>
<sequence>MAASGEDMEGAPAAPPQTAGYVEAPLDLVRLSLDERIYVKMRHERELRGRLHAYDQHLNMILEEVEETITTMEIDEETYEEVCTQTKRTIPMLFVRGDGVILVSPAQRGGGLKD</sequence>
<dbReference type="FunFam" id="2.30.30.100:FF:000007">
    <property type="entry name" value="U6 snRNA-associated Sm-like protein LSm3"/>
    <property type="match status" value="1"/>
</dbReference>
<dbReference type="SUPFAM" id="SSF50182">
    <property type="entry name" value="Sm-like ribonucleoproteins"/>
    <property type="match status" value="1"/>
</dbReference>
<evidence type="ECO:0000256" key="4">
    <source>
        <dbReference type="ARBA" id="ARBA00022728"/>
    </source>
</evidence>
<keyword evidence="8 10" id="KW-0687">Ribonucleoprotein</keyword>
<proteinExistence type="inferred from homology"/>
<keyword evidence="4 10" id="KW-0747">Spliceosome</keyword>
<dbReference type="InterPro" id="IPR040002">
    <property type="entry name" value="Sm-like_LSM3"/>
</dbReference>
<evidence type="ECO:0000256" key="1">
    <source>
        <dbReference type="ARBA" id="ARBA00004123"/>
    </source>
</evidence>
<dbReference type="GO" id="GO:0120115">
    <property type="term" value="C:Lsm2-8 complex"/>
    <property type="evidence" value="ECO:0007669"/>
    <property type="project" value="UniProtKB-ARBA"/>
</dbReference>
<keyword evidence="3 10" id="KW-0507">mRNA processing</keyword>
<comment type="subcellular location">
    <subcellularLocation>
        <location evidence="1 10">Nucleus</location>
    </subcellularLocation>
</comment>
<dbReference type="SMART" id="SM00651">
    <property type="entry name" value="Sm"/>
    <property type="match status" value="1"/>
</dbReference>
<dbReference type="GO" id="GO:0003723">
    <property type="term" value="F:RNA binding"/>
    <property type="evidence" value="ECO:0007669"/>
    <property type="project" value="UniProtKB-UniRule"/>
</dbReference>
<accession>A0A7R8ZGB0</accession>
<dbReference type="InterPro" id="IPR034105">
    <property type="entry name" value="Lsm3"/>
</dbReference>
<organism evidence="11">
    <name type="scientific">Cyprideis torosa</name>
    <dbReference type="NCBI Taxonomy" id="163714"/>
    <lineage>
        <taxon>Eukaryota</taxon>
        <taxon>Metazoa</taxon>
        <taxon>Ecdysozoa</taxon>
        <taxon>Arthropoda</taxon>
        <taxon>Crustacea</taxon>
        <taxon>Oligostraca</taxon>
        <taxon>Ostracoda</taxon>
        <taxon>Podocopa</taxon>
        <taxon>Podocopida</taxon>
        <taxon>Cytherocopina</taxon>
        <taxon>Cytheroidea</taxon>
        <taxon>Cytherideidae</taxon>
        <taxon>Cyprideis</taxon>
    </lineage>
</organism>
<evidence type="ECO:0000256" key="5">
    <source>
        <dbReference type="ARBA" id="ARBA00022884"/>
    </source>
</evidence>
<dbReference type="CDD" id="cd01730">
    <property type="entry name" value="LSm3"/>
    <property type="match status" value="1"/>
</dbReference>
<dbReference type="GO" id="GO:0046540">
    <property type="term" value="C:U4/U6 x U5 tri-snRNP complex"/>
    <property type="evidence" value="ECO:0007669"/>
    <property type="project" value="UniProtKB-UniRule"/>
</dbReference>
<comment type="subunit">
    <text evidence="10">LSm subunits form a heteromer with a doughnut shape.</text>
</comment>
<reference evidence="11" key="1">
    <citation type="submission" date="2020-11" db="EMBL/GenBank/DDBJ databases">
        <authorList>
            <person name="Tran Van P."/>
        </authorList>
    </citation>
    <scope>NUCLEOTIDE SEQUENCE</scope>
</reference>
<evidence type="ECO:0000256" key="2">
    <source>
        <dbReference type="ARBA" id="ARBA00006850"/>
    </source>
</evidence>
<comment type="similarity">
    <text evidence="2 10">Belongs to the snRNP Sm proteins family.</text>
</comment>
<name>A0A7R8ZGB0_9CRUS</name>
<dbReference type="InterPro" id="IPR047575">
    <property type="entry name" value="Sm"/>
</dbReference>
<comment type="function">
    <text evidence="10">Binds specifically to the 3'-terminal U-tract of U6 snRNA.</text>
</comment>
<dbReference type="InterPro" id="IPR001163">
    <property type="entry name" value="Sm_dom_euk/arc"/>
</dbReference>
<dbReference type="InterPro" id="IPR010920">
    <property type="entry name" value="LSM_dom_sf"/>
</dbReference>
<keyword evidence="6 10" id="KW-0508">mRNA splicing</keyword>
<dbReference type="PROSITE" id="PS52002">
    <property type="entry name" value="SM"/>
    <property type="match status" value="1"/>
</dbReference>
<dbReference type="Pfam" id="PF01423">
    <property type="entry name" value="LSM"/>
    <property type="match status" value="1"/>
</dbReference>
<dbReference type="GO" id="GO:0000398">
    <property type="term" value="P:mRNA splicing, via spliceosome"/>
    <property type="evidence" value="ECO:0007669"/>
    <property type="project" value="UniProtKB-UniRule"/>
</dbReference>
<dbReference type="GO" id="GO:0005688">
    <property type="term" value="C:U6 snRNP"/>
    <property type="evidence" value="ECO:0007669"/>
    <property type="project" value="UniProtKB-UniRule"/>
</dbReference>
<dbReference type="EMBL" id="OB660058">
    <property type="protein sequence ID" value="CAD7222434.1"/>
    <property type="molecule type" value="Genomic_DNA"/>
</dbReference>
<protein>
    <recommendedName>
        <fullName evidence="9 10">U6 snRNA-associated Sm-like protein LSm3</fullName>
    </recommendedName>
</protein>
<keyword evidence="5 10" id="KW-0694">RNA-binding</keyword>
<evidence type="ECO:0000256" key="10">
    <source>
        <dbReference type="RuleBase" id="RU365046"/>
    </source>
</evidence>
<evidence type="ECO:0000256" key="6">
    <source>
        <dbReference type="ARBA" id="ARBA00023187"/>
    </source>
</evidence>
<dbReference type="AlphaFoldDB" id="A0A7R8ZGB0"/>
<dbReference type="PANTHER" id="PTHR13110">
    <property type="entry name" value="U6 SNRNA-ASSOCIATED SM-LIKE PROTEIN LSM3"/>
    <property type="match status" value="1"/>
</dbReference>
<evidence type="ECO:0000256" key="8">
    <source>
        <dbReference type="ARBA" id="ARBA00023274"/>
    </source>
</evidence>
<evidence type="ECO:0000313" key="11">
    <source>
        <dbReference type="EMBL" id="CAD7222434.1"/>
    </source>
</evidence>
<gene>
    <name evidence="10" type="primary">LSM3</name>
    <name evidence="11" type="ORF">CTOB1V02_LOCUS442</name>
</gene>
<dbReference type="OrthoDB" id="29543at2759"/>
<keyword evidence="7 10" id="KW-0539">Nucleus</keyword>
<dbReference type="GO" id="GO:0005681">
    <property type="term" value="C:spliceosomal complex"/>
    <property type="evidence" value="ECO:0007669"/>
    <property type="project" value="UniProtKB-KW"/>
</dbReference>
<dbReference type="Gene3D" id="2.30.30.100">
    <property type="match status" value="1"/>
</dbReference>
<evidence type="ECO:0000256" key="3">
    <source>
        <dbReference type="ARBA" id="ARBA00022664"/>
    </source>
</evidence>
<evidence type="ECO:0000256" key="7">
    <source>
        <dbReference type="ARBA" id="ARBA00023242"/>
    </source>
</evidence>